<comment type="caution">
    <text evidence="2">The sequence shown here is derived from an EMBL/GenBank/DDBJ whole genome shotgun (WGS) entry which is preliminary data.</text>
</comment>
<keyword evidence="3" id="KW-1185">Reference proteome</keyword>
<protein>
    <submittedName>
        <fullName evidence="2">Uncharacterized protein</fullName>
    </submittedName>
</protein>
<accession>A0A5J9VPN4</accession>
<dbReference type="AlphaFoldDB" id="A0A5J9VPN4"/>
<gene>
    <name evidence="2" type="ORF">EJB05_11497</name>
</gene>
<proteinExistence type="predicted"/>
<evidence type="ECO:0000256" key="1">
    <source>
        <dbReference type="SAM" id="MobiDB-lite"/>
    </source>
</evidence>
<feature type="non-terminal residue" evidence="2">
    <location>
        <position position="1"/>
    </location>
</feature>
<name>A0A5J9VPN4_9POAL</name>
<dbReference type="OrthoDB" id="1936786at2759"/>
<organism evidence="2 3">
    <name type="scientific">Eragrostis curvula</name>
    <name type="common">weeping love grass</name>
    <dbReference type="NCBI Taxonomy" id="38414"/>
    <lineage>
        <taxon>Eukaryota</taxon>
        <taxon>Viridiplantae</taxon>
        <taxon>Streptophyta</taxon>
        <taxon>Embryophyta</taxon>
        <taxon>Tracheophyta</taxon>
        <taxon>Spermatophyta</taxon>
        <taxon>Magnoliopsida</taxon>
        <taxon>Liliopsida</taxon>
        <taxon>Poales</taxon>
        <taxon>Poaceae</taxon>
        <taxon>PACMAD clade</taxon>
        <taxon>Chloridoideae</taxon>
        <taxon>Eragrostideae</taxon>
        <taxon>Eragrostidinae</taxon>
        <taxon>Eragrostis</taxon>
    </lineage>
</organism>
<reference evidence="2 3" key="1">
    <citation type="journal article" date="2019" name="Sci. Rep.">
        <title>A high-quality genome of Eragrostis curvula grass provides insights into Poaceae evolution and supports new strategies to enhance forage quality.</title>
        <authorList>
            <person name="Carballo J."/>
            <person name="Santos B.A.C.M."/>
            <person name="Zappacosta D."/>
            <person name="Garbus I."/>
            <person name="Selva J.P."/>
            <person name="Gallo C.A."/>
            <person name="Diaz A."/>
            <person name="Albertini E."/>
            <person name="Caccamo M."/>
            <person name="Echenique V."/>
        </authorList>
    </citation>
    <scope>NUCLEOTIDE SEQUENCE [LARGE SCALE GENOMIC DNA]</scope>
    <source>
        <strain evidence="3">cv. Victoria</strain>
        <tissue evidence="2">Leaf</tissue>
    </source>
</reference>
<sequence length="101" mass="10568">MMQFTHTAPPPPPLHPNNGHGLGLGLFLDVGAARPWPGSFPTPSLSSSSKISLGNLNSTGCMEQLLVHCANAIEANDATLTQQILWVLNNIAPPTGTRTSA</sequence>
<dbReference type="EMBL" id="RWGY01000007">
    <property type="protein sequence ID" value="TVU38143.1"/>
    <property type="molecule type" value="Genomic_DNA"/>
</dbReference>
<dbReference type="Proteomes" id="UP000324897">
    <property type="component" value="Chromosome 4"/>
</dbReference>
<evidence type="ECO:0000313" key="3">
    <source>
        <dbReference type="Proteomes" id="UP000324897"/>
    </source>
</evidence>
<evidence type="ECO:0000313" key="2">
    <source>
        <dbReference type="EMBL" id="TVU38143.1"/>
    </source>
</evidence>
<feature type="region of interest" description="Disordered" evidence="1">
    <location>
        <begin position="1"/>
        <end position="20"/>
    </location>
</feature>
<dbReference type="Gramene" id="TVU38143">
    <property type="protein sequence ID" value="TVU38143"/>
    <property type="gene ID" value="EJB05_11497"/>
</dbReference>